<dbReference type="InterPro" id="IPR000884">
    <property type="entry name" value="TSP1_rpt"/>
</dbReference>
<reference evidence="4" key="1">
    <citation type="submission" date="2025-08" db="UniProtKB">
        <authorList>
            <consortium name="RefSeq"/>
        </authorList>
    </citation>
    <scope>IDENTIFICATION</scope>
    <source>
        <tissue evidence="4">Muscle</tissue>
    </source>
</reference>
<organism evidence="3 4">
    <name type="scientific">Bombus vosnesenskii</name>
    <dbReference type="NCBI Taxonomy" id="207650"/>
    <lineage>
        <taxon>Eukaryota</taxon>
        <taxon>Metazoa</taxon>
        <taxon>Ecdysozoa</taxon>
        <taxon>Arthropoda</taxon>
        <taxon>Hexapoda</taxon>
        <taxon>Insecta</taxon>
        <taxon>Pterygota</taxon>
        <taxon>Neoptera</taxon>
        <taxon>Endopterygota</taxon>
        <taxon>Hymenoptera</taxon>
        <taxon>Apocrita</taxon>
        <taxon>Aculeata</taxon>
        <taxon>Apoidea</taxon>
        <taxon>Anthophila</taxon>
        <taxon>Apidae</taxon>
        <taxon>Bombus</taxon>
        <taxon>Pyrobombus</taxon>
    </lineage>
</organism>
<feature type="region of interest" description="Disordered" evidence="1">
    <location>
        <begin position="428"/>
        <end position="460"/>
    </location>
</feature>
<feature type="compositionally biased region" description="Basic residues" evidence="1">
    <location>
        <begin position="362"/>
        <end position="373"/>
    </location>
</feature>
<keyword evidence="2" id="KW-0732">Signal</keyword>
<sequence length="779" mass="89162">MLKFATYTVAWILTILLLIAPVIKTERYNTVNTHLSTRHYHNYNYSQDLSNNILSKSIKRNNKCQSYQVDYKWRRRTLCAIPDNDKYSTGSLLENNKGTGKRKILLDYGEPVPMNDVDDPDSLTTHVRVKRSKAESDSISSFRYQQDYLKDLANSFPRDSYELIGENLYDDDASFDRKREIKSQEYFVNDKQFNAIPDENAAITVPSYFGEDKSDVNNFISSQFAASGTDALGNNNVKFIDRRKSKESVSLQEPLSDVIINRKSYENPEDENLPDPIPAVELVRKKRNDYSKIYNKKNLKEQNSSDQQAKKEKSSNEKEQSIDELETFKEHSNPPSSNIADLRVDLLRFRRKTRNNNGDKIKKLKQKKKRVGKKHDFPKNSLWSIKDVRSKNMGRSRVSRKRKMDETKNEGNLKVGIVNVVAKKNNDNNFRRRSVKSKKSIDSTDSENDHLSKNVPSTLHAKLEAKSKNKIDDDISVLSLVQRDSKAAGGAGDSKAGTDKSSNAFVVQNEKQKPFVETEKLMPPQDSKLRAKRNKHTESNHGFLNKEEELKYYKNIQEPGTVVDHCDDEDENQLSMIDKMGPNRAVRSIEEVKELAKKLVTKVNELQSYLNIEETAGNEKQETKLKTRAIDDLCSNVSSGCGAFKEAPEIVQKCVSSNYDRSTTKIVERKANPVEMTKKHKLEVKIPKKHSVEKRRSVARHVVKTSSSTSKAIRNEEETKSGRKWGKWTDWSSCSITCGKGRQIRWRYCLRDCSTAETEMEEKACQLPACPPGKFLGIF</sequence>
<dbReference type="GeneID" id="117233165"/>
<dbReference type="PROSITE" id="PS50092">
    <property type="entry name" value="TSP1"/>
    <property type="match status" value="1"/>
</dbReference>
<protein>
    <submittedName>
        <fullName evidence="4">Uncharacterized protein LOC117233165</fullName>
    </submittedName>
</protein>
<dbReference type="Gene3D" id="2.20.100.10">
    <property type="entry name" value="Thrombospondin type-1 (TSP1) repeat"/>
    <property type="match status" value="1"/>
</dbReference>
<dbReference type="SUPFAM" id="SSF82895">
    <property type="entry name" value="TSP-1 type 1 repeat"/>
    <property type="match status" value="1"/>
</dbReference>
<feature type="compositionally biased region" description="Basic and acidic residues" evidence="1">
    <location>
        <begin position="439"/>
        <end position="452"/>
    </location>
</feature>
<dbReference type="KEGG" id="bvk:117233165"/>
<evidence type="ECO:0000256" key="1">
    <source>
        <dbReference type="SAM" id="MobiDB-lite"/>
    </source>
</evidence>
<dbReference type="RefSeq" id="XP_033349087.1">
    <property type="nucleotide sequence ID" value="XM_033493196.1"/>
</dbReference>
<evidence type="ECO:0000313" key="4">
    <source>
        <dbReference type="RefSeq" id="XP_033349087.1"/>
    </source>
</evidence>
<dbReference type="InterPro" id="IPR036383">
    <property type="entry name" value="TSP1_rpt_sf"/>
</dbReference>
<dbReference type="Pfam" id="PF00090">
    <property type="entry name" value="TSP_1"/>
    <property type="match status" value="1"/>
</dbReference>
<name>A0A6J3K7L5_9HYME</name>
<dbReference type="Proteomes" id="UP000504631">
    <property type="component" value="Unplaced"/>
</dbReference>
<keyword evidence="3" id="KW-1185">Reference proteome</keyword>
<gene>
    <name evidence="4" type="primary">LOC117233165</name>
</gene>
<feature type="signal peptide" evidence="2">
    <location>
        <begin position="1"/>
        <end position="25"/>
    </location>
</feature>
<dbReference type="AlphaFoldDB" id="A0A6J3K7L5"/>
<feature type="compositionally biased region" description="Basic and acidic residues" evidence="1">
    <location>
        <begin position="308"/>
        <end position="332"/>
    </location>
</feature>
<proteinExistence type="predicted"/>
<accession>A0A6J3K7L5</accession>
<feature type="region of interest" description="Disordered" evidence="1">
    <location>
        <begin position="351"/>
        <end position="374"/>
    </location>
</feature>
<feature type="region of interest" description="Disordered" evidence="1">
    <location>
        <begin position="293"/>
        <end position="339"/>
    </location>
</feature>
<feature type="chain" id="PRO_5026744980" evidence="2">
    <location>
        <begin position="26"/>
        <end position="779"/>
    </location>
</feature>
<evidence type="ECO:0000256" key="2">
    <source>
        <dbReference type="SAM" id="SignalP"/>
    </source>
</evidence>
<dbReference type="SMART" id="SM00209">
    <property type="entry name" value="TSP1"/>
    <property type="match status" value="1"/>
</dbReference>
<evidence type="ECO:0000313" key="3">
    <source>
        <dbReference type="Proteomes" id="UP000504631"/>
    </source>
</evidence>